<protein>
    <submittedName>
        <fullName evidence="1">Uncharacterized protein</fullName>
    </submittedName>
</protein>
<dbReference type="EMBL" id="JAXQNO010000024">
    <property type="protein sequence ID" value="KAK4763161.1"/>
    <property type="molecule type" value="Genomic_DNA"/>
</dbReference>
<dbReference type="PANTHER" id="PTHR33384:SF1">
    <property type="entry name" value="EXPRESSED PROTEIN"/>
    <property type="match status" value="1"/>
</dbReference>
<dbReference type="AlphaFoldDB" id="A0AAN7KFN2"/>
<accession>A0AAN7KFN2</accession>
<proteinExistence type="predicted"/>
<name>A0AAN7KFN2_TRANT</name>
<reference evidence="1 2" key="1">
    <citation type="journal article" date="2023" name="Hortic Res">
        <title>Pangenome of water caltrop reveals structural variations and asymmetric subgenome divergence after allopolyploidization.</title>
        <authorList>
            <person name="Zhang X."/>
            <person name="Chen Y."/>
            <person name="Wang L."/>
            <person name="Yuan Y."/>
            <person name="Fang M."/>
            <person name="Shi L."/>
            <person name="Lu R."/>
            <person name="Comes H.P."/>
            <person name="Ma Y."/>
            <person name="Chen Y."/>
            <person name="Huang G."/>
            <person name="Zhou Y."/>
            <person name="Zheng Z."/>
            <person name="Qiu Y."/>
        </authorList>
    </citation>
    <scope>NUCLEOTIDE SEQUENCE [LARGE SCALE GENOMIC DNA]</scope>
    <source>
        <strain evidence="1">F231</strain>
    </source>
</reference>
<sequence>MNHWMIQQSAFLACEEMRMEAVVCPKPRRLCLLATNMSHSPTKPLKWQPGYQMDTYDSQIGDDVLGIILMEGKGKSRRLILVTFVQDGGCVAEPAGAQPASSPPFFCGSPPSRASNPLIKDDRFGDNKMLPFSPLLPIAAPTSGLSDPPSSSSLAGSFTRPNFGNKPVVRVEGFDCLRRDRGRHGIPTLA</sequence>
<dbReference type="Proteomes" id="UP001346149">
    <property type="component" value="Unassembled WGS sequence"/>
</dbReference>
<keyword evidence="2" id="KW-1185">Reference proteome</keyword>
<comment type="caution">
    <text evidence="1">The sequence shown here is derived from an EMBL/GenBank/DDBJ whole genome shotgun (WGS) entry which is preliminary data.</text>
</comment>
<evidence type="ECO:0000313" key="2">
    <source>
        <dbReference type="Proteomes" id="UP001346149"/>
    </source>
</evidence>
<dbReference type="PANTHER" id="PTHR33384">
    <property type="entry name" value="EXPRESSED PROTEIN"/>
    <property type="match status" value="1"/>
</dbReference>
<organism evidence="1 2">
    <name type="scientific">Trapa natans</name>
    <name type="common">Water chestnut</name>
    <dbReference type="NCBI Taxonomy" id="22666"/>
    <lineage>
        <taxon>Eukaryota</taxon>
        <taxon>Viridiplantae</taxon>
        <taxon>Streptophyta</taxon>
        <taxon>Embryophyta</taxon>
        <taxon>Tracheophyta</taxon>
        <taxon>Spermatophyta</taxon>
        <taxon>Magnoliopsida</taxon>
        <taxon>eudicotyledons</taxon>
        <taxon>Gunneridae</taxon>
        <taxon>Pentapetalae</taxon>
        <taxon>rosids</taxon>
        <taxon>malvids</taxon>
        <taxon>Myrtales</taxon>
        <taxon>Lythraceae</taxon>
        <taxon>Trapa</taxon>
    </lineage>
</organism>
<evidence type="ECO:0000313" key="1">
    <source>
        <dbReference type="EMBL" id="KAK4763161.1"/>
    </source>
</evidence>
<gene>
    <name evidence="1" type="ORF">SAY86_008929</name>
</gene>